<evidence type="ECO:0000256" key="1">
    <source>
        <dbReference type="SAM" id="MobiDB-lite"/>
    </source>
</evidence>
<proteinExistence type="predicted"/>
<dbReference type="EMBL" id="OZ034815">
    <property type="protein sequence ID" value="CAL1368621.1"/>
    <property type="molecule type" value="Genomic_DNA"/>
</dbReference>
<evidence type="ECO:0000313" key="2">
    <source>
        <dbReference type="EMBL" id="CAL1368621.1"/>
    </source>
</evidence>
<gene>
    <name evidence="2" type="ORF">LTRI10_LOCUS11661</name>
</gene>
<protein>
    <submittedName>
        <fullName evidence="2">Uncharacterized protein</fullName>
    </submittedName>
</protein>
<organism evidence="2 3">
    <name type="scientific">Linum trigynum</name>
    <dbReference type="NCBI Taxonomy" id="586398"/>
    <lineage>
        <taxon>Eukaryota</taxon>
        <taxon>Viridiplantae</taxon>
        <taxon>Streptophyta</taxon>
        <taxon>Embryophyta</taxon>
        <taxon>Tracheophyta</taxon>
        <taxon>Spermatophyta</taxon>
        <taxon>Magnoliopsida</taxon>
        <taxon>eudicotyledons</taxon>
        <taxon>Gunneridae</taxon>
        <taxon>Pentapetalae</taxon>
        <taxon>rosids</taxon>
        <taxon>fabids</taxon>
        <taxon>Malpighiales</taxon>
        <taxon>Linaceae</taxon>
        <taxon>Linum</taxon>
    </lineage>
</organism>
<name>A0AAV2D7C7_9ROSI</name>
<keyword evidence="3" id="KW-1185">Reference proteome</keyword>
<dbReference type="InterPro" id="IPR036259">
    <property type="entry name" value="MFS_trans_sf"/>
</dbReference>
<reference evidence="2 3" key="1">
    <citation type="submission" date="2024-04" db="EMBL/GenBank/DDBJ databases">
        <authorList>
            <person name="Fracassetti M."/>
        </authorList>
    </citation>
    <scope>NUCLEOTIDE SEQUENCE [LARGE SCALE GENOMIC DNA]</scope>
</reference>
<feature type="region of interest" description="Disordered" evidence="1">
    <location>
        <begin position="16"/>
        <end position="48"/>
    </location>
</feature>
<dbReference type="AlphaFoldDB" id="A0AAV2D7C7"/>
<dbReference type="Proteomes" id="UP001497516">
    <property type="component" value="Chromosome 2"/>
</dbReference>
<sequence length="112" mass="12808">MVRVITAAFRKRRIETRPNSQTLFHDTPNEDDEETGEKTEEFSAPNNSKLSRTTRLRCFAAIIVDLSKIEEQGKASNPWRLCTLQQVEGLKLLVVTFQVWVSGIACLMLMDH</sequence>
<dbReference type="Gene3D" id="1.20.1250.20">
    <property type="entry name" value="MFS general substrate transporter like domains"/>
    <property type="match status" value="1"/>
</dbReference>
<accession>A0AAV2D7C7</accession>
<evidence type="ECO:0000313" key="3">
    <source>
        <dbReference type="Proteomes" id="UP001497516"/>
    </source>
</evidence>